<sequence length="226" mass="26539">MTLKELHKKCREAACIEFNKAIPEGALLMDEMEKFLYNLFERLRLMSVAGEKDQHRLPLIASFIRTHMVIDELLLFCENIEAATLVRKQLELLARYKETENMEELQRAIKNNKVPQMSKVENGGVMYGMLSEIAHSAKPETYTLLVYEKQKNGSFCINLFGVYDDNIKVTFGIHIDVFCRFFIEMMQFQEEHIEDYSNDSDMEWMKNVFIPLGLESGIKYFERYSQ</sequence>
<evidence type="ECO:0000313" key="1">
    <source>
        <dbReference type="EMBL" id="MBM6673594.1"/>
    </source>
</evidence>
<proteinExistence type="predicted"/>
<dbReference type="RefSeq" id="WP_205104385.1">
    <property type="nucleotide sequence ID" value="NZ_JACJJG010000028.1"/>
</dbReference>
<dbReference type="Proteomes" id="UP000706891">
    <property type="component" value="Unassembled WGS sequence"/>
</dbReference>
<organism evidence="1 2">
    <name type="scientific">Marseilla massiliensis</name>
    <dbReference type="NCBI Taxonomy" id="1841864"/>
    <lineage>
        <taxon>Bacteria</taxon>
        <taxon>Pseudomonadati</taxon>
        <taxon>Bacteroidota</taxon>
        <taxon>Bacteroidia</taxon>
        <taxon>Bacteroidales</taxon>
        <taxon>Prevotellaceae</taxon>
        <taxon>Marseilla</taxon>
    </lineage>
</organism>
<reference evidence="1" key="2">
    <citation type="journal article" date="2021" name="Sci. Rep.">
        <title>The distribution of antibiotic resistance genes in chicken gut microbiota commensals.</title>
        <authorList>
            <person name="Juricova H."/>
            <person name="Matiasovicova J."/>
            <person name="Kubasova T."/>
            <person name="Cejkova D."/>
            <person name="Rychlik I."/>
        </authorList>
    </citation>
    <scope>NUCLEOTIDE SEQUENCE</scope>
    <source>
        <strain evidence="1">An824</strain>
    </source>
</reference>
<keyword evidence="2" id="KW-1185">Reference proteome</keyword>
<gene>
    <name evidence="1" type="ORF">H6A34_06875</name>
</gene>
<dbReference type="EMBL" id="JACJJG010000028">
    <property type="protein sequence ID" value="MBM6673594.1"/>
    <property type="molecule type" value="Genomic_DNA"/>
</dbReference>
<protein>
    <submittedName>
        <fullName evidence="1">Uncharacterized protein</fullName>
    </submittedName>
</protein>
<evidence type="ECO:0000313" key="2">
    <source>
        <dbReference type="Proteomes" id="UP000706891"/>
    </source>
</evidence>
<comment type="caution">
    <text evidence="1">The sequence shown here is derived from an EMBL/GenBank/DDBJ whole genome shotgun (WGS) entry which is preliminary data.</text>
</comment>
<dbReference type="AlphaFoldDB" id="A0A938WUU2"/>
<name>A0A938WUU2_9BACT</name>
<accession>A0A938WUU2</accession>
<reference evidence="1" key="1">
    <citation type="submission" date="2020-08" db="EMBL/GenBank/DDBJ databases">
        <authorList>
            <person name="Cejkova D."/>
            <person name="Kubasova T."/>
            <person name="Jahodarova E."/>
            <person name="Rychlik I."/>
        </authorList>
    </citation>
    <scope>NUCLEOTIDE SEQUENCE</scope>
    <source>
        <strain evidence="1">An824</strain>
    </source>
</reference>